<evidence type="ECO:0000313" key="1">
    <source>
        <dbReference type="EMBL" id="JAH74862.1"/>
    </source>
</evidence>
<dbReference type="AlphaFoldDB" id="A0A0E9V9Z2"/>
<organism evidence="1">
    <name type="scientific">Anguilla anguilla</name>
    <name type="common">European freshwater eel</name>
    <name type="synonym">Muraena anguilla</name>
    <dbReference type="NCBI Taxonomy" id="7936"/>
    <lineage>
        <taxon>Eukaryota</taxon>
        <taxon>Metazoa</taxon>
        <taxon>Chordata</taxon>
        <taxon>Craniata</taxon>
        <taxon>Vertebrata</taxon>
        <taxon>Euteleostomi</taxon>
        <taxon>Actinopterygii</taxon>
        <taxon>Neopterygii</taxon>
        <taxon>Teleostei</taxon>
        <taxon>Anguilliformes</taxon>
        <taxon>Anguillidae</taxon>
        <taxon>Anguilla</taxon>
    </lineage>
</organism>
<reference evidence="1" key="2">
    <citation type="journal article" date="2015" name="Fish Shellfish Immunol.">
        <title>Early steps in the European eel (Anguilla anguilla)-Vibrio vulnificus interaction in the gills: Role of the RtxA13 toxin.</title>
        <authorList>
            <person name="Callol A."/>
            <person name="Pajuelo D."/>
            <person name="Ebbesson L."/>
            <person name="Teles M."/>
            <person name="MacKenzie S."/>
            <person name="Amaro C."/>
        </authorList>
    </citation>
    <scope>NUCLEOTIDE SEQUENCE</scope>
</reference>
<dbReference type="EMBL" id="GBXM01033715">
    <property type="protein sequence ID" value="JAH74862.1"/>
    <property type="molecule type" value="Transcribed_RNA"/>
</dbReference>
<proteinExistence type="predicted"/>
<reference evidence="1" key="1">
    <citation type="submission" date="2014-11" db="EMBL/GenBank/DDBJ databases">
        <authorList>
            <person name="Amaro Gonzalez C."/>
        </authorList>
    </citation>
    <scope>NUCLEOTIDE SEQUENCE</scope>
</reference>
<accession>A0A0E9V9Z2</accession>
<protein>
    <submittedName>
        <fullName evidence="1">Uncharacterized protein</fullName>
    </submittedName>
</protein>
<name>A0A0E9V9Z2_ANGAN</name>
<sequence>MSIFSIWVEIFNMKFYL</sequence>